<dbReference type="InterPro" id="IPR032710">
    <property type="entry name" value="NTF2-like_dom_sf"/>
</dbReference>
<dbReference type="InterPro" id="IPR009959">
    <property type="entry name" value="Cyclase_SnoaL-like"/>
</dbReference>
<dbReference type="STRING" id="1810504.PG2T_09700"/>
<evidence type="ECO:0000313" key="2">
    <source>
        <dbReference type="Proteomes" id="UP000092952"/>
    </source>
</evidence>
<proteinExistence type="predicted"/>
<dbReference type="PANTHER" id="PTHR38436:SF1">
    <property type="entry name" value="ESTER CYCLASE"/>
    <property type="match status" value="1"/>
</dbReference>
<dbReference type="OrthoDB" id="129343at2"/>
<sequence>MSDQNRLEQNKQFVRKFFAAMDAKRFDEMEALLHPEHLFHLPMAREPLNVKTHMEVNKHIQKSLPIVKRVFEDQIAEGDKVVSRGRLSFQHIGEFNGAAPTNKVIEVSFIHIMRIKDGLNAEEWDEVNFLPLMKALGAVPESAGINWH</sequence>
<name>A0A1B1YUH2_9GAMM</name>
<dbReference type="EMBL" id="CP014671">
    <property type="protein sequence ID" value="ANX04425.1"/>
    <property type="molecule type" value="Genomic_DNA"/>
</dbReference>
<accession>A0A1B1YUH2</accession>
<evidence type="ECO:0000313" key="1">
    <source>
        <dbReference type="EMBL" id="ANX04425.1"/>
    </source>
</evidence>
<dbReference type="RefSeq" id="WP_068804602.1">
    <property type="nucleotide sequence ID" value="NZ_CP014671.1"/>
</dbReference>
<organism evidence="1 2">
    <name type="scientific">Immundisolibacter cernigliae</name>
    <dbReference type="NCBI Taxonomy" id="1810504"/>
    <lineage>
        <taxon>Bacteria</taxon>
        <taxon>Pseudomonadati</taxon>
        <taxon>Pseudomonadota</taxon>
        <taxon>Gammaproteobacteria</taxon>
        <taxon>Immundisolibacterales</taxon>
        <taxon>Immundisolibacteraceae</taxon>
        <taxon>Immundisolibacter</taxon>
    </lineage>
</organism>
<dbReference type="Pfam" id="PF07366">
    <property type="entry name" value="SnoaL"/>
    <property type="match status" value="1"/>
</dbReference>
<dbReference type="Proteomes" id="UP000092952">
    <property type="component" value="Chromosome"/>
</dbReference>
<dbReference type="KEGG" id="gbi:PG2T_09700"/>
<dbReference type="Gene3D" id="3.10.450.50">
    <property type="match status" value="1"/>
</dbReference>
<dbReference type="SUPFAM" id="SSF54427">
    <property type="entry name" value="NTF2-like"/>
    <property type="match status" value="1"/>
</dbReference>
<gene>
    <name evidence="1" type="ORF">PG2T_09700</name>
</gene>
<dbReference type="InParanoid" id="A0A1B1YUH2"/>
<reference evidence="2" key="1">
    <citation type="submission" date="2016-03" db="EMBL/GenBank/DDBJ databases">
        <title>Complete genome sequence of Solimmundus cernigliae, representing a novel lineage of polycyclic aromatic hydrocarbon degraders within the Gammaproteobacteria.</title>
        <authorList>
            <person name="Singleton D.R."/>
            <person name="Dickey A.N."/>
            <person name="Scholl E.H."/>
            <person name="Wright F.A."/>
            <person name="Aitken M.D."/>
        </authorList>
    </citation>
    <scope>NUCLEOTIDE SEQUENCE [LARGE SCALE GENOMIC DNA]</scope>
    <source>
        <strain evidence="2">TR3.2</strain>
    </source>
</reference>
<keyword evidence="2" id="KW-1185">Reference proteome</keyword>
<dbReference type="PANTHER" id="PTHR38436">
    <property type="entry name" value="POLYKETIDE CYCLASE SNOAL-LIKE DOMAIN"/>
    <property type="match status" value="1"/>
</dbReference>
<dbReference type="GO" id="GO:0030638">
    <property type="term" value="P:polyketide metabolic process"/>
    <property type="evidence" value="ECO:0007669"/>
    <property type="project" value="InterPro"/>
</dbReference>
<dbReference type="AlphaFoldDB" id="A0A1B1YUH2"/>
<protein>
    <submittedName>
        <fullName evidence="1">Protein with SnoaL-like polyketide cyclase</fullName>
    </submittedName>
</protein>